<dbReference type="STRING" id="257708.RGI145_16875"/>
<evidence type="ECO:0000256" key="3">
    <source>
        <dbReference type="ARBA" id="ARBA00022737"/>
    </source>
</evidence>
<dbReference type="KEGG" id="rgi:RGI145_16875"/>
<feature type="domain" description="Peptidase M10 serralysin C-terminal" evidence="4">
    <location>
        <begin position="217"/>
        <end position="280"/>
    </location>
</feature>
<reference evidence="5 6" key="1">
    <citation type="submission" date="2016-05" db="EMBL/GenBank/DDBJ databases">
        <title>Complete Genome and Methylome Analysis of Psychrotrophic Bacterial Isolates from Antarctic Lake Untersee.</title>
        <authorList>
            <person name="Fomenkov A."/>
            <person name="Akimov V.N."/>
            <person name="Vasilyeva L.V."/>
            <person name="Andersen D."/>
            <person name="Vincze T."/>
            <person name="Roberts R.J."/>
        </authorList>
    </citation>
    <scope>NUCLEOTIDE SEQUENCE [LARGE SCALE GENOMIC DNA]</scope>
    <source>
        <strain evidence="5 6">U14-5</strain>
    </source>
</reference>
<dbReference type="InterPro" id="IPR013858">
    <property type="entry name" value="Peptidase_M10B_C"/>
</dbReference>
<evidence type="ECO:0000313" key="5">
    <source>
        <dbReference type="EMBL" id="APT58534.1"/>
    </source>
</evidence>
<dbReference type="GO" id="GO:0005615">
    <property type="term" value="C:extracellular space"/>
    <property type="evidence" value="ECO:0007669"/>
    <property type="project" value="InterPro"/>
</dbReference>
<evidence type="ECO:0000259" key="4">
    <source>
        <dbReference type="Pfam" id="PF08548"/>
    </source>
</evidence>
<gene>
    <name evidence="5" type="ORF">RGI145_16875</name>
</gene>
<organism evidence="5 6">
    <name type="scientific">Roseomonas gilardii</name>
    <dbReference type="NCBI Taxonomy" id="257708"/>
    <lineage>
        <taxon>Bacteria</taxon>
        <taxon>Pseudomonadati</taxon>
        <taxon>Pseudomonadota</taxon>
        <taxon>Alphaproteobacteria</taxon>
        <taxon>Acetobacterales</taxon>
        <taxon>Roseomonadaceae</taxon>
        <taxon>Roseomonas</taxon>
    </lineage>
</organism>
<dbReference type="Pfam" id="PF08548">
    <property type="entry name" value="Peptidase_M10_C"/>
    <property type="match status" value="1"/>
</dbReference>
<evidence type="ECO:0000256" key="1">
    <source>
        <dbReference type="ARBA" id="ARBA00004613"/>
    </source>
</evidence>
<protein>
    <recommendedName>
        <fullName evidence="4">Peptidase M10 serralysin C-terminal domain-containing protein</fullName>
    </recommendedName>
</protein>
<evidence type="ECO:0000256" key="2">
    <source>
        <dbReference type="ARBA" id="ARBA00022525"/>
    </source>
</evidence>
<sequence length="326" mass="33513">MANIFGDVSGTLGGQQIGASQFLTGTSVSGYALNYIYGDAFAMNGAAHGGDDVILGVYATINNETIFGDAGVMSDFSIGGNDQIIGAGETAWTNAVIYGDANRMTRFAHGGDDMIIGSAATVFGDAQTMSEFTVGGNDYILGGAYKHDIWGDAQQLSGFAQGGDDVILGRSGYGGYSVYGDGSLSGNARGGNDVITIQDNSYLIVYGDGPLSGFAHGGDDVIVGGTNASSQIWGDGPATGRFTTGGSDTFVFGEGTKTNRIMDFEHGKDKIDLTGFSNVHDFGHLNITHGDLSGYGDSTANSINLGNGAIVVVAHTELQASDFIFA</sequence>
<proteinExistence type="predicted"/>
<dbReference type="GO" id="GO:0005509">
    <property type="term" value="F:calcium ion binding"/>
    <property type="evidence" value="ECO:0007669"/>
    <property type="project" value="InterPro"/>
</dbReference>
<dbReference type="SUPFAM" id="SSF51161">
    <property type="entry name" value="Trimeric LpxA-like enzymes"/>
    <property type="match status" value="1"/>
</dbReference>
<dbReference type="AlphaFoldDB" id="A0A1L7AIB9"/>
<dbReference type="EMBL" id="CP015583">
    <property type="protein sequence ID" value="APT58534.1"/>
    <property type="molecule type" value="Genomic_DNA"/>
</dbReference>
<accession>A0A1L7AIB9</accession>
<dbReference type="Proteomes" id="UP000185494">
    <property type="component" value="Chromosome 1"/>
</dbReference>
<evidence type="ECO:0000313" key="6">
    <source>
        <dbReference type="Proteomes" id="UP000185494"/>
    </source>
</evidence>
<comment type="subcellular location">
    <subcellularLocation>
        <location evidence="1">Secreted</location>
    </subcellularLocation>
</comment>
<keyword evidence="2" id="KW-0964">Secreted</keyword>
<dbReference type="InterPro" id="IPR011004">
    <property type="entry name" value="Trimer_LpxA-like_sf"/>
</dbReference>
<dbReference type="RefSeq" id="WP_075799294.1">
    <property type="nucleotide sequence ID" value="NZ_CP015583.1"/>
</dbReference>
<name>A0A1L7AIB9_9PROT</name>
<keyword evidence="3" id="KW-0677">Repeat</keyword>